<gene>
    <name evidence="1" type="ORF">EJ03DRAFT_71481</name>
</gene>
<proteinExistence type="predicted"/>
<dbReference type="AlphaFoldDB" id="A0A6G1LMU8"/>
<dbReference type="Proteomes" id="UP000799436">
    <property type="component" value="Unassembled WGS sequence"/>
</dbReference>
<evidence type="ECO:0000313" key="1">
    <source>
        <dbReference type="EMBL" id="KAF2773909.1"/>
    </source>
</evidence>
<sequence length="107" mass="11723">MVGHPSEVLAMLACLKTSTTVDTDYGVSNCCCICFLAHYGVCTSTSIHITFDLANSSIIGYPTVLLEAWEPREVIEHAVLGLHGAQNLSTILAPRWRHTQPNRYAYG</sequence>
<dbReference type="EMBL" id="ML995809">
    <property type="protein sequence ID" value="KAF2773909.1"/>
    <property type="molecule type" value="Genomic_DNA"/>
</dbReference>
<name>A0A6G1LMU8_9PEZI</name>
<keyword evidence="2" id="KW-1185">Reference proteome</keyword>
<protein>
    <submittedName>
        <fullName evidence="1">Uncharacterized protein</fullName>
    </submittedName>
</protein>
<evidence type="ECO:0000313" key="2">
    <source>
        <dbReference type="Proteomes" id="UP000799436"/>
    </source>
</evidence>
<accession>A0A6G1LMU8</accession>
<reference evidence="1" key="1">
    <citation type="journal article" date="2020" name="Stud. Mycol.">
        <title>101 Dothideomycetes genomes: a test case for predicting lifestyles and emergence of pathogens.</title>
        <authorList>
            <person name="Haridas S."/>
            <person name="Albert R."/>
            <person name="Binder M."/>
            <person name="Bloem J."/>
            <person name="Labutti K."/>
            <person name="Salamov A."/>
            <person name="Andreopoulos B."/>
            <person name="Baker S."/>
            <person name="Barry K."/>
            <person name="Bills G."/>
            <person name="Bluhm B."/>
            <person name="Cannon C."/>
            <person name="Castanera R."/>
            <person name="Culley D."/>
            <person name="Daum C."/>
            <person name="Ezra D."/>
            <person name="Gonzalez J."/>
            <person name="Henrissat B."/>
            <person name="Kuo A."/>
            <person name="Liang C."/>
            <person name="Lipzen A."/>
            <person name="Lutzoni F."/>
            <person name="Magnuson J."/>
            <person name="Mondo S."/>
            <person name="Nolan M."/>
            <person name="Ohm R."/>
            <person name="Pangilinan J."/>
            <person name="Park H.-J."/>
            <person name="Ramirez L."/>
            <person name="Alfaro M."/>
            <person name="Sun H."/>
            <person name="Tritt A."/>
            <person name="Yoshinaga Y."/>
            <person name="Zwiers L.-H."/>
            <person name="Turgeon B."/>
            <person name="Goodwin S."/>
            <person name="Spatafora J."/>
            <person name="Crous P."/>
            <person name="Grigoriev I."/>
        </authorList>
    </citation>
    <scope>NUCLEOTIDE SEQUENCE</scope>
    <source>
        <strain evidence="1">CBS 116005</strain>
    </source>
</reference>
<organism evidence="1 2">
    <name type="scientific">Teratosphaeria nubilosa</name>
    <dbReference type="NCBI Taxonomy" id="161662"/>
    <lineage>
        <taxon>Eukaryota</taxon>
        <taxon>Fungi</taxon>
        <taxon>Dikarya</taxon>
        <taxon>Ascomycota</taxon>
        <taxon>Pezizomycotina</taxon>
        <taxon>Dothideomycetes</taxon>
        <taxon>Dothideomycetidae</taxon>
        <taxon>Mycosphaerellales</taxon>
        <taxon>Teratosphaeriaceae</taxon>
        <taxon>Teratosphaeria</taxon>
    </lineage>
</organism>